<dbReference type="CDD" id="cd06588">
    <property type="entry name" value="PhnB_like"/>
    <property type="match status" value="1"/>
</dbReference>
<dbReference type="EMBL" id="CP014209">
    <property type="protein sequence ID" value="ANC32519.1"/>
    <property type="molecule type" value="Genomic_DNA"/>
</dbReference>
<dbReference type="Gene3D" id="3.10.180.10">
    <property type="entry name" value="2,3-Dihydroxybiphenyl 1,2-Dioxygenase, domain 1"/>
    <property type="match status" value="1"/>
</dbReference>
<dbReference type="STRING" id="1300344.I598_3003"/>
<evidence type="ECO:0000313" key="2">
    <source>
        <dbReference type="EMBL" id="ANC32519.1"/>
    </source>
</evidence>
<feature type="domain" description="Glyoxalase/fosfomycin resistance/dioxygenase" evidence="1">
    <location>
        <begin position="8"/>
        <end position="134"/>
    </location>
</feature>
<gene>
    <name evidence="2" type="ORF">I598_3003</name>
</gene>
<dbReference type="PANTHER" id="PTHR33990">
    <property type="entry name" value="PROTEIN YJDN-RELATED"/>
    <property type="match status" value="1"/>
</dbReference>
<dbReference type="OrthoDB" id="9795306at2"/>
<dbReference type="InterPro" id="IPR029068">
    <property type="entry name" value="Glyas_Bleomycin-R_OHBP_Dase"/>
</dbReference>
<protein>
    <recommendedName>
        <fullName evidence="1">Glyoxalase/fosfomycin resistance/dioxygenase domain-containing protein</fullName>
    </recommendedName>
</protein>
<dbReference type="InterPro" id="IPR028973">
    <property type="entry name" value="PhnB-like"/>
</dbReference>
<organism evidence="2 3">
    <name type="scientific">Isoptericola dokdonensis DS-3</name>
    <dbReference type="NCBI Taxonomy" id="1300344"/>
    <lineage>
        <taxon>Bacteria</taxon>
        <taxon>Bacillati</taxon>
        <taxon>Actinomycetota</taxon>
        <taxon>Actinomycetes</taxon>
        <taxon>Micrococcales</taxon>
        <taxon>Promicromonosporaceae</taxon>
        <taxon>Isoptericola</taxon>
    </lineage>
</organism>
<dbReference type="AlphaFoldDB" id="A0A168FU75"/>
<proteinExistence type="predicted"/>
<dbReference type="PATRIC" id="fig|1300344.3.peg.3022"/>
<dbReference type="PANTHER" id="PTHR33990:SF1">
    <property type="entry name" value="PROTEIN YJDN"/>
    <property type="match status" value="1"/>
</dbReference>
<dbReference type="SUPFAM" id="SSF54593">
    <property type="entry name" value="Glyoxalase/Bleomycin resistance protein/Dihydroxybiphenyl dioxygenase"/>
    <property type="match status" value="1"/>
</dbReference>
<name>A0A168FU75_9MICO</name>
<accession>A0A168FU75</accession>
<evidence type="ECO:0000313" key="3">
    <source>
        <dbReference type="Proteomes" id="UP000076794"/>
    </source>
</evidence>
<keyword evidence="3" id="KW-1185">Reference proteome</keyword>
<sequence length="139" mass="14944">MVRLNPYLNFKGEAREALEFYRSALGGEVEIMTYGSMPGMSDDPAEQDLVMHGQLETEHGLVLMAADTPSSMPDATPTTGVTVALTGSEADLDYVRTAVTALSAGATDVLPFEKAPWGDHFGQLTDRYGVPWMFDVGPA</sequence>
<dbReference type="Pfam" id="PF00903">
    <property type="entry name" value="Glyoxalase"/>
    <property type="match status" value="1"/>
</dbReference>
<dbReference type="Proteomes" id="UP000076794">
    <property type="component" value="Chromosome"/>
</dbReference>
<evidence type="ECO:0000259" key="1">
    <source>
        <dbReference type="Pfam" id="PF00903"/>
    </source>
</evidence>
<dbReference type="InterPro" id="IPR004360">
    <property type="entry name" value="Glyas_Fos-R_dOase_dom"/>
</dbReference>
<reference evidence="2 3" key="1">
    <citation type="submission" date="2016-01" db="EMBL/GenBank/DDBJ databases">
        <title>Complete genome sequence of a soil Actinobacterium, Isoptericola dokdonensis DS-3.</title>
        <authorList>
            <person name="Kwon S.-K."/>
            <person name="Kim J.F."/>
        </authorList>
    </citation>
    <scope>NUCLEOTIDE SEQUENCE [LARGE SCALE GENOMIC DNA]</scope>
    <source>
        <strain evidence="2 3">DS-3</strain>
    </source>
</reference>
<dbReference type="KEGG" id="ido:I598_3003"/>